<evidence type="ECO:0000313" key="2">
    <source>
        <dbReference type="EMBL" id="GMT15301.1"/>
    </source>
</evidence>
<reference evidence="2" key="1">
    <citation type="submission" date="2023-10" db="EMBL/GenBank/DDBJ databases">
        <title>Genome assembly of Pristionchus species.</title>
        <authorList>
            <person name="Yoshida K."/>
            <person name="Sommer R.J."/>
        </authorList>
    </citation>
    <scope>NUCLEOTIDE SEQUENCE</scope>
    <source>
        <strain evidence="2">RS5133</strain>
    </source>
</reference>
<gene>
    <name evidence="2" type="ORF">PFISCL1PPCAC_6598</name>
</gene>
<dbReference type="EMBL" id="BTSY01000002">
    <property type="protein sequence ID" value="GMT15301.1"/>
    <property type="molecule type" value="Genomic_DNA"/>
</dbReference>
<keyword evidence="3" id="KW-1185">Reference proteome</keyword>
<protein>
    <submittedName>
        <fullName evidence="2">Uncharacterized protein</fullName>
    </submittedName>
</protein>
<evidence type="ECO:0000313" key="3">
    <source>
        <dbReference type="Proteomes" id="UP001432322"/>
    </source>
</evidence>
<sequence length="76" mass="9000">MPTMYSLVLHVLLLISLLIIHCNSWEYDAYIAFHIEDNEWSDEFDNYTAHYRTSMKESEVICAGNFTDIDELEFCE</sequence>
<accession>A0AAV5V6Q2</accession>
<organism evidence="2 3">
    <name type="scientific">Pristionchus fissidentatus</name>
    <dbReference type="NCBI Taxonomy" id="1538716"/>
    <lineage>
        <taxon>Eukaryota</taxon>
        <taxon>Metazoa</taxon>
        <taxon>Ecdysozoa</taxon>
        <taxon>Nematoda</taxon>
        <taxon>Chromadorea</taxon>
        <taxon>Rhabditida</taxon>
        <taxon>Rhabditina</taxon>
        <taxon>Diplogasteromorpha</taxon>
        <taxon>Diplogasteroidea</taxon>
        <taxon>Neodiplogasteridae</taxon>
        <taxon>Pristionchus</taxon>
    </lineage>
</organism>
<dbReference type="AlphaFoldDB" id="A0AAV5V6Q2"/>
<keyword evidence="1" id="KW-0732">Signal</keyword>
<dbReference type="Proteomes" id="UP001432322">
    <property type="component" value="Unassembled WGS sequence"/>
</dbReference>
<feature type="non-terminal residue" evidence="2">
    <location>
        <position position="76"/>
    </location>
</feature>
<proteinExistence type="predicted"/>
<name>A0AAV5V6Q2_9BILA</name>
<evidence type="ECO:0000256" key="1">
    <source>
        <dbReference type="SAM" id="SignalP"/>
    </source>
</evidence>
<feature type="chain" id="PRO_5043966555" evidence="1">
    <location>
        <begin position="25"/>
        <end position="76"/>
    </location>
</feature>
<comment type="caution">
    <text evidence="2">The sequence shown here is derived from an EMBL/GenBank/DDBJ whole genome shotgun (WGS) entry which is preliminary data.</text>
</comment>
<feature type="signal peptide" evidence="1">
    <location>
        <begin position="1"/>
        <end position="24"/>
    </location>
</feature>